<evidence type="ECO:0000313" key="2">
    <source>
        <dbReference type="Proteomes" id="UP000243680"/>
    </source>
</evidence>
<organism evidence="1 2">
    <name type="scientific">Burkholderia ubonensis</name>
    <dbReference type="NCBI Taxonomy" id="101571"/>
    <lineage>
        <taxon>Bacteria</taxon>
        <taxon>Pseudomonadati</taxon>
        <taxon>Pseudomonadota</taxon>
        <taxon>Betaproteobacteria</taxon>
        <taxon>Burkholderiales</taxon>
        <taxon>Burkholderiaceae</taxon>
        <taxon>Burkholderia</taxon>
        <taxon>Burkholderia cepacia complex</taxon>
    </lineage>
</organism>
<gene>
    <name evidence="1" type="ORF">WJ35_16610</name>
</gene>
<name>A0A1B4LHL6_9BURK</name>
<dbReference type="AlphaFoldDB" id="A0A1B4LHL6"/>
<reference evidence="1 2" key="1">
    <citation type="submission" date="2015-12" db="EMBL/GenBank/DDBJ databases">
        <title>Diversity of Burkholderia near neighbor genomes.</title>
        <authorList>
            <person name="Sahl J."/>
            <person name="Wagner D."/>
            <person name="Keim P."/>
        </authorList>
    </citation>
    <scope>NUCLEOTIDE SEQUENCE [LARGE SCALE GENOMIC DNA]</scope>
    <source>
        <strain evidence="1 2">MSMB0783</strain>
    </source>
</reference>
<sequence>MQYKEAVKKSELQEDLFMIVLSMELTNPDDLIQEMREWKEIVMDWYAARKQAATEVRFIAVSEVKYHQAIEGFTELCHANDVDLKDVFKSVKLHLDLHDGIGTKIRERIFEIGKEDSNLWNRWFGQSKQRP</sequence>
<dbReference type="Proteomes" id="UP000243680">
    <property type="component" value="Chromosome 3"/>
</dbReference>
<evidence type="ECO:0000313" key="1">
    <source>
        <dbReference type="EMBL" id="AOJ76701.1"/>
    </source>
</evidence>
<accession>A0A1B4LHL6</accession>
<dbReference type="RefSeq" id="WP_059461601.1">
    <property type="nucleotide sequence ID" value="NZ_CP013421.1"/>
</dbReference>
<protein>
    <submittedName>
        <fullName evidence="1">Uncharacterized protein</fullName>
    </submittedName>
</protein>
<proteinExistence type="predicted"/>
<dbReference type="EMBL" id="CP013421">
    <property type="protein sequence ID" value="AOJ76701.1"/>
    <property type="molecule type" value="Genomic_DNA"/>
</dbReference>